<evidence type="ECO:0000256" key="4">
    <source>
        <dbReference type="ARBA" id="ARBA00022729"/>
    </source>
</evidence>
<comment type="caution">
    <text evidence="6">The sequence shown here is derived from an EMBL/GenBank/DDBJ whole genome shotgun (WGS) entry which is preliminary data.</text>
</comment>
<organism evidence="6 8">
    <name type="scientific">Phytophthora fragariae</name>
    <dbReference type="NCBI Taxonomy" id="53985"/>
    <lineage>
        <taxon>Eukaryota</taxon>
        <taxon>Sar</taxon>
        <taxon>Stramenopiles</taxon>
        <taxon>Oomycota</taxon>
        <taxon>Peronosporomycetes</taxon>
        <taxon>Peronosporales</taxon>
        <taxon>Peronosporaceae</taxon>
        <taxon>Phytophthora</taxon>
    </lineage>
</organism>
<dbReference type="Pfam" id="PF16810">
    <property type="entry name" value="RXLR"/>
    <property type="match status" value="1"/>
</dbReference>
<dbReference type="EMBL" id="QXFY01003496">
    <property type="protein sequence ID" value="KAE9284616.1"/>
    <property type="molecule type" value="Genomic_DNA"/>
</dbReference>
<keyword evidence="3 5" id="KW-0964">Secreted</keyword>
<protein>
    <recommendedName>
        <fullName evidence="5">RxLR effector protein</fullName>
    </recommendedName>
</protein>
<accession>A0A6A3HNT6</accession>
<proteinExistence type="inferred from homology"/>
<dbReference type="InterPro" id="IPR031825">
    <property type="entry name" value="RXLR"/>
</dbReference>
<comment type="similarity">
    <text evidence="2 5">Belongs to the RxLR effector family.</text>
</comment>
<comment type="function">
    <text evidence="5">Effector that suppresses plant defense responses during pathogen infection.</text>
</comment>
<evidence type="ECO:0000256" key="2">
    <source>
        <dbReference type="ARBA" id="ARBA00010400"/>
    </source>
</evidence>
<keyword evidence="4 5" id="KW-0732">Signal</keyword>
<sequence length="298" mass="34382">MRPQQALLVVVVFFLSSTAALSTVTESEQAKGLTLALPLSDRSIVGHDGATGRSLRARKIIDTQDESTEDRDLWTNIKVRWWLELGKTDDYVKKALKLNGLKEEALTLNKNYKAYRYFVEKSEEYKLNKWYRHEFSTFQGWKEVGFVKITKASDLDKIRNTDQFRVYKDYVNYVDHYLDLWLKAGNSPPAAMIKRGGSEAELTARTEIMAEAGRSVPYAKVALGMTEARYPKSLLYGEALERHEDFNYFILFLEEKAPAIEKELEELKTFVRLSGGRKRRQKELVQELGLVKKYVTTK</sequence>
<evidence type="ECO:0000313" key="8">
    <source>
        <dbReference type="Proteomes" id="UP000460718"/>
    </source>
</evidence>
<evidence type="ECO:0000313" key="7">
    <source>
        <dbReference type="EMBL" id="KAE9284616.1"/>
    </source>
</evidence>
<gene>
    <name evidence="7" type="ORF">PF008_g27116</name>
    <name evidence="6" type="ORF">PF011_g26437</name>
</gene>
<dbReference type="Proteomes" id="UP000486351">
    <property type="component" value="Unassembled WGS sequence"/>
</dbReference>
<evidence type="ECO:0000313" key="9">
    <source>
        <dbReference type="Proteomes" id="UP000486351"/>
    </source>
</evidence>
<dbReference type="AlphaFoldDB" id="A0A6A3HNT6"/>
<dbReference type="Proteomes" id="UP000460718">
    <property type="component" value="Unassembled WGS sequence"/>
</dbReference>
<evidence type="ECO:0000256" key="3">
    <source>
        <dbReference type="ARBA" id="ARBA00022525"/>
    </source>
</evidence>
<feature type="signal peptide" evidence="5">
    <location>
        <begin position="1"/>
        <end position="20"/>
    </location>
</feature>
<evidence type="ECO:0000256" key="5">
    <source>
        <dbReference type="RuleBase" id="RU367124"/>
    </source>
</evidence>
<evidence type="ECO:0000256" key="1">
    <source>
        <dbReference type="ARBA" id="ARBA00004613"/>
    </source>
</evidence>
<feature type="chain" id="PRO_5044948047" description="RxLR effector protein" evidence="5">
    <location>
        <begin position="21"/>
        <end position="298"/>
    </location>
</feature>
<evidence type="ECO:0000313" key="6">
    <source>
        <dbReference type="EMBL" id="KAE8970395.1"/>
    </source>
</evidence>
<comment type="domain">
    <text evidence="5">The RxLR-dEER motif acts to carry the protein into the host cell cytoplasm through binding to cell surface phosphatidylinositol-3-phosphate.</text>
</comment>
<dbReference type="EMBL" id="QXFW01003502">
    <property type="protein sequence ID" value="KAE8970395.1"/>
    <property type="molecule type" value="Genomic_DNA"/>
</dbReference>
<reference evidence="8 9" key="1">
    <citation type="submission" date="2018-09" db="EMBL/GenBank/DDBJ databases">
        <title>Genomic investigation of the strawberry pathogen Phytophthora fragariae indicates pathogenicity is determined by transcriptional variation in three key races.</title>
        <authorList>
            <person name="Adams T.M."/>
            <person name="Armitage A.D."/>
            <person name="Sobczyk M.K."/>
            <person name="Bates H.J."/>
            <person name="Dunwell J.M."/>
            <person name="Nellist C.F."/>
            <person name="Harrison R.J."/>
        </authorList>
    </citation>
    <scope>NUCLEOTIDE SEQUENCE [LARGE SCALE GENOMIC DNA]</scope>
    <source>
        <strain evidence="7 9">NOV-77</strain>
        <strain evidence="6 8">SCRP245</strain>
    </source>
</reference>
<name>A0A6A3HNT6_9STRA</name>
<comment type="subcellular location">
    <subcellularLocation>
        <location evidence="1 5">Secreted</location>
    </subcellularLocation>
</comment>